<dbReference type="AlphaFoldDB" id="A0A381SU42"/>
<organism evidence="3">
    <name type="scientific">marine metagenome</name>
    <dbReference type="NCBI Taxonomy" id="408172"/>
    <lineage>
        <taxon>unclassified sequences</taxon>
        <taxon>metagenomes</taxon>
        <taxon>ecological metagenomes</taxon>
    </lineage>
</organism>
<evidence type="ECO:0000313" key="3">
    <source>
        <dbReference type="EMBL" id="SVA04863.1"/>
    </source>
</evidence>
<name>A0A381SU42_9ZZZZ</name>
<dbReference type="InterPro" id="IPR000836">
    <property type="entry name" value="PRTase_dom"/>
</dbReference>
<dbReference type="SUPFAM" id="SSF53271">
    <property type="entry name" value="PRTase-like"/>
    <property type="match status" value="1"/>
</dbReference>
<sequence>MEEFVESLRHPSPLPRWLRWLKQLLPPLCWQCKKVLGGRTFLDPASPFLCTSCLLELPWTDQAYHCRQCGNHTAEPNRLRCQECIEDIWELDESRSVFAYDDIVRHWILQLKFYGKEHLSPLLGRLLALSFQNSNWLEKYDILIPIPLHSSRLRNRGFNQSLLLAYYFKKNLGKSAPELQTHWLRRIRATRPQTELPLAERLVNMDDAFETSLEVQNHQILLLDDVMTTGSTLNAAARCLKEAGASSVGALVLGRRMWDTVEDGLPDA</sequence>
<gene>
    <name evidence="3" type="ORF">METZ01_LOCUS57717</name>
</gene>
<proteinExistence type="inferred from homology"/>
<dbReference type="CDD" id="cd06223">
    <property type="entry name" value="PRTases_typeI"/>
    <property type="match status" value="1"/>
</dbReference>
<comment type="similarity">
    <text evidence="1">Belongs to the ComF/GntX family.</text>
</comment>
<dbReference type="Pfam" id="PF00156">
    <property type="entry name" value="Pribosyltran"/>
    <property type="match status" value="1"/>
</dbReference>
<dbReference type="InterPro" id="IPR029057">
    <property type="entry name" value="PRTase-like"/>
</dbReference>
<dbReference type="PANTHER" id="PTHR47505">
    <property type="entry name" value="DNA UTILIZATION PROTEIN YHGH"/>
    <property type="match status" value="1"/>
</dbReference>
<dbReference type="Gene3D" id="3.40.50.2020">
    <property type="match status" value="1"/>
</dbReference>
<protein>
    <recommendedName>
        <fullName evidence="2">Phosphoribosyltransferase domain-containing protein</fullName>
    </recommendedName>
</protein>
<dbReference type="PANTHER" id="PTHR47505:SF1">
    <property type="entry name" value="DNA UTILIZATION PROTEIN YHGH"/>
    <property type="match status" value="1"/>
</dbReference>
<reference evidence="3" key="1">
    <citation type="submission" date="2018-05" db="EMBL/GenBank/DDBJ databases">
        <authorList>
            <person name="Lanie J.A."/>
            <person name="Ng W.-L."/>
            <person name="Kazmierczak K.M."/>
            <person name="Andrzejewski T.M."/>
            <person name="Davidsen T.M."/>
            <person name="Wayne K.J."/>
            <person name="Tettelin H."/>
            <person name="Glass J.I."/>
            <person name="Rusch D."/>
            <person name="Podicherti R."/>
            <person name="Tsui H.-C.T."/>
            <person name="Winkler M.E."/>
        </authorList>
    </citation>
    <scope>NUCLEOTIDE SEQUENCE</scope>
</reference>
<dbReference type="EMBL" id="UINC01003272">
    <property type="protein sequence ID" value="SVA04863.1"/>
    <property type="molecule type" value="Genomic_DNA"/>
</dbReference>
<feature type="domain" description="Phosphoribosyltransferase" evidence="2">
    <location>
        <begin position="193"/>
        <end position="260"/>
    </location>
</feature>
<evidence type="ECO:0000256" key="1">
    <source>
        <dbReference type="ARBA" id="ARBA00008007"/>
    </source>
</evidence>
<evidence type="ECO:0000259" key="2">
    <source>
        <dbReference type="Pfam" id="PF00156"/>
    </source>
</evidence>
<dbReference type="InterPro" id="IPR051910">
    <property type="entry name" value="ComF/GntX_DNA_util-trans"/>
</dbReference>
<accession>A0A381SU42</accession>